<dbReference type="PANTHER" id="PTHR16270">
    <property type="entry name" value="HYPOTHETICAL LOC287798"/>
    <property type="match status" value="1"/>
</dbReference>
<keyword evidence="12" id="KW-1185">Reference proteome</keyword>
<evidence type="ECO:0000256" key="6">
    <source>
        <dbReference type="ARBA" id="ARBA00023065"/>
    </source>
</evidence>
<dbReference type="GO" id="GO:0045259">
    <property type="term" value="C:proton-transporting ATP synthase complex"/>
    <property type="evidence" value="ECO:0007669"/>
    <property type="project" value="UniProtKB-KW"/>
</dbReference>
<name>A0AAN7MS71_MYCAM</name>
<keyword evidence="6" id="KW-0406">Ion transport</keyword>
<evidence type="ECO:0000256" key="2">
    <source>
        <dbReference type="ARBA" id="ARBA00005895"/>
    </source>
</evidence>
<feature type="compositionally biased region" description="Pro residues" evidence="10">
    <location>
        <begin position="33"/>
        <end position="51"/>
    </location>
</feature>
<dbReference type="AlphaFoldDB" id="A0AAN7MS71"/>
<feature type="region of interest" description="Disordered" evidence="10">
    <location>
        <begin position="187"/>
        <end position="291"/>
    </location>
</feature>
<keyword evidence="5" id="KW-0375">Hydrogen ion transport</keyword>
<organism evidence="11 12">
    <name type="scientific">Mycteria americana</name>
    <name type="common">Wood stork</name>
    <dbReference type="NCBI Taxonomy" id="33587"/>
    <lineage>
        <taxon>Eukaryota</taxon>
        <taxon>Metazoa</taxon>
        <taxon>Chordata</taxon>
        <taxon>Craniata</taxon>
        <taxon>Vertebrata</taxon>
        <taxon>Euteleostomi</taxon>
        <taxon>Archelosauria</taxon>
        <taxon>Archosauria</taxon>
        <taxon>Dinosauria</taxon>
        <taxon>Saurischia</taxon>
        <taxon>Theropoda</taxon>
        <taxon>Coelurosauria</taxon>
        <taxon>Aves</taxon>
        <taxon>Neognathae</taxon>
        <taxon>Neoaves</taxon>
        <taxon>Aequornithes</taxon>
        <taxon>Ciconiiformes</taxon>
        <taxon>Ciconiidae</taxon>
        <taxon>Mycteria</taxon>
    </lineage>
</organism>
<evidence type="ECO:0000313" key="12">
    <source>
        <dbReference type="Proteomes" id="UP001333110"/>
    </source>
</evidence>
<feature type="compositionally biased region" description="Low complexity" evidence="10">
    <location>
        <begin position="220"/>
        <end position="229"/>
    </location>
</feature>
<evidence type="ECO:0008006" key="13">
    <source>
        <dbReference type="Google" id="ProtNLM"/>
    </source>
</evidence>
<evidence type="ECO:0000256" key="3">
    <source>
        <dbReference type="ARBA" id="ARBA00022448"/>
    </source>
</evidence>
<reference evidence="11 12" key="1">
    <citation type="journal article" date="2023" name="J. Hered.">
        <title>Chromosome-level genome of the wood stork (Mycteria americana) provides insight into avian chromosome evolution.</title>
        <authorList>
            <person name="Flamio R. Jr."/>
            <person name="Ramstad K.M."/>
        </authorList>
    </citation>
    <scope>NUCLEOTIDE SEQUENCE [LARGE SCALE GENOMIC DNA]</scope>
    <source>
        <strain evidence="11">JAX WOST 10</strain>
    </source>
</reference>
<dbReference type="EMBL" id="JAUNZN010000016">
    <property type="protein sequence ID" value="KAK4812054.1"/>
    <property type="molecule type" value="Genomic_DNA"/>
</dbReference>
<dbReference type="GO" id="GO:0031966">
    <property type="term" value="C:mitochondrial membrane"/>
    <property type="evidence" value="ECO:0007669"/>
    <property type="project" value="UniProtKB-SubCell"/>
</dbReference>
<sequence>MAAAPPGRELCPHCHRPFKRLRSHLPHCKAAPRPAPGSAPGPSPDPGPGPGPAASSAPGLGPGPAAGLGAGSRPRAGAVGKSSKQPPSFGVGQGLPGAAPREAVAGCAETAAATQKGKKAAAEQGGGSGPGLLRQPDGRHAEQKVEPAVQDIAKCLDLLPEEVKDIPAKLSNGVKIVIEKHRARVIREKSGARSRGVSAGNHNTHRSPVEGLDPGRAADHAAAAQPDPQEGITVPETSNTETRGLGAVEDVSASSKGEKGSSLKAIRIPVLQDPPEADCRSSPGDLGQQEGLDKTVTEEKQIYLEASVEYKAPLSALPTKNLHLSVIEGFRGHNEGTSKNYLTSIQKLQESKEQMAVVPEPVLNARRDTELAPHQFLLHTSKSQPICLSRASGRSTPAGAVGLEWFPDLYPNYNGLSIFPGKPFQEGVGITMKTPKGNFSEGQQGPLSERRLMDVKLGELPMWLATCNFSPQGLLGGVQKAWSSYCDKYINVKRGGPAGISMLLAGYCLLSYGWNYQHISKISFLSVIAGVSTTEEAGAAPKEHSRIFDRESVEVLRTSVPTGIQIRRGPFTARDRFFTC</sequence>
<dbReference type="Pfam" id="PF10206">
    <property type="entry name" value="WRW"/>
    <property type="match status" value="1"/>
</dbReference>
<comment type="similarity">
    <text evidence="2">Belongs to the ATPase F chain family.</text>
</comment>
<keyword evidence="4" id="KW-0138">CF(0)</keyword>
<proteinExistence type="inferred from homology"/>
<comment type="caution">
    <text evidence="11">The sequence shown here is derived from an EMBL/GenBank/DDBJ whole genome shotgun (WGS) entry which is preliminary data.</text>
</comment>
<evidence type="ECO:0000313" key="11">
    <source>
        <dbReference type="EMBL" id="KAK4812054.1"/>
    </source>
</evidence>
<protein>
    <recommendedName>
        <fullName evidence="13">ATP synthase subunit f, mitochondrial</fullName>
    </recommendedName>
</protein>
<feature type="region of interest" description="Disordered" evidence="10">
    <location>
        <begin position="25"/>
        <end position="146"/>
    </location>
</feature>
<dbReference type="Proteomes" id="UP001333110">
    <property type="component" value="Unassembled WGS sequence"/>
</dbReference>
<feature type="compositionally biased region" description="Basic and acidic residues" evidence="10">
    <location>
        <begin position="136"/>
        <end position="145"/>
    </location>
</feature>
<gene>
    <name evidence="11" type="ORF">QYF61_026886</name>
</gene>
<evidence type="ECO:0000256" key="4">
    <source>
        <dbReference type="ARBA" id="ARBA00022547"/>
    </source>
</evidence>
<keyword evidence="7" id="KW-0496">Mitochondrion</keyword>
<keyword evidence="8" id="KW-0472">Membrane</keyword>
<keyword evidence="3" id="KW-0813">Transport</keyword>
<keyword evidence="9" id="KW-0066">ATP synthesis</keyword>
<dbReference type="InterPro" id="IPR019344">
    <property type="entry name" value="F1F0-ATPsyn_F_prd"/>
</dbReference>
<evidence type="ECO:0000256" key="9">
    <source>
        <dbReference type="ARBA" id="ARBA00023310"/>
    </source>
</evidence>
<feature type="compositionally biased region" description="Low complexity" evidence="10">
    <location>
        <begin position="102"/>
        <end position="115"/>
    </location>
</feature>
<dbReference type="InterPro" id="IPR037694">
    <property type="entry name" value="MTNAP1"/>
</dbReference>
<dbReference type="PANTHER" id="PTHR16270:SF5">
    <property type="entry name" value="HYPOTHETICAL LOC287798"/>
    <property type="match status" value="1"/>
</dbReference>
<evidence type="ECO:0000256" key="1">
    <source>
        <dbReference type="ARBA" id="ARBA00004325"/>
    </source>
</evidence>
<dbReference type="GO" id="GO:1902600">
    <property type="term" value="P:proton transmembrane transport"/>
    <property type="evidence" value="ECO:0007669"/>
    <property type="project" value="UniProtKB-KW"/>
</dbReference>
<dbReference type="GO" id="GO:0006754">
    <property type="term" value="P:ATP biosynthetic process"/>
    <property type="evidence" value="ECO:0007669"/>
    <property type="project" value="UniProtKB-KW"/>
</dbReference>
<evidence type="ECO:0000256" key="5">
    <source>
        <dbReference type="ARBA" id="ARBA00022781"/>
    </source>
</evidence>
<evidence type="ECO:0000256" key="7">
    <source>
        <dbReference type="ARBA" id="ARBA00023128"/>
    </source>
</evidence>
<comment type="subcellular location">
    <subcellularLocation>
        <location evidence="1">Mitochondrion membrane</location>
    </subcellularLocation>
</comment>
<evidence type="ECO:0000256" key="8">
    <source>
        <dbReference type="ARBA" id="ARBA00023136"/>
    </source>
</evidence>
<accession>A0AAN7MS71</accession>
<evidence type="ECO:0000256" key="10">
    <source>
        <dbReference type="SAM" id="MobiDB-lite"/>
    </source>
</evidence>
<feature type="compositionally biased region" description="Gly residues" evidence="10">
    <location>
        <begin position="60"/>
        <end position="70"/>
    </location>
</feature>